<dbReference type="GO" id="GO:0022625">
    <property type="term" value="C:cytosolic large ribosomal subunit"/>
    <property type="evidence" value="ECO:0007669"/>
    <property type="project" value="TreeGrafter"/>
</dbReference>
<dbReference type="HAMAP" id="MF_00329">
    <property type="entry name" value="Ribosomal_eL18"/>
    <property type="match status" value="1"/>
</dbReference>
<dbReference type="AlphaFoldDB" id="D7DRW8"/>
<dbReference type="PANTHER" id="PTHR10934:SF2">
    <property type="entry name" value="LARGE RIBOSOMAL SUBUNIT PROTEIN EL18"/>
    <property type="match status" value="1"/>
</dbReference>
<keyword evidence="2 4" id="KW-0689">Ribosomal protein</keyword>
<reference evidence="6 7" key="1">
    <citation type="submission" date="2010-05" db="EMBL/GenBank/DDBJ databases">
        <title>Complete sequence of Methanococcus voltae A3.</title>
        <authorList>
            <consortium name="US DOE Joint Genome Institute"/>
            <person name="Lucas S."/>
            <person name="Copeland A."/>
            <person name="Lapidus A."/>
            <person name="Cheng J.-F."/>
            <person name="Bruce D."/>
            <person name="Goodwin L."/>
            <person name="Pitluck S."/>
            <person name="Lowry S."/>
            <person name="Clum A."/>
            <person name="Land M."/>
            <person name="Hauser L."/>
            <person name="Kyrpides N."/>
            <person name="Mikhailova N."/>
            <person name="Whitman W.B."/>
            <person name="Woyke T."/>
        </authorList>
    </citation>
    <scope>NUCLEOTIDE SEQUENCE [LARGE SCALE GENOMIC DNA]</scope>
    <source>
        <strain evidence="7">ATCC BAA-1334 / A3</strain>
    </source>
</reference>
<evidence type="ECO:0000256" key="3">
    <source>
        <dbReference type="ARBA" id="ARBA00023274"/>
    </source>
</evidence>
<dbReference type="eggNOG" id="arCOG00780">
    <property type="taxonomic scope" value="Archaea"/>
</dbReference>
<dbReference type="FunCoup" id="D7DRW8">
    <property type="interactions" value="139"/>
</dbReference>
<evidence type="ECO:0000256" key="2">
    <source>
        <dbReference type="ARBA" id="ARBA00022980"/>
    </source>
</evidence>
<dbReference type="STRING" id="456320.Mvol_0218"/>
<organism evidence="6 7">
    <name type="scientific">Methanococcus voltae (strain ATCC BAA-1334 / A3)</name>
    <dbReference type="NCBI Taxonomy" id="456320"/>
    <lineage>
        <taxon>Archaea</taxon>
        <taxon>Methanobacteriati</taxon>
        <taxon>Methanobacteriota</taxon>
        <taxon>Methanomada group</taxon>
        <taxon>Methanococci</taxon>
        <taxon>Methanococcales</taxon>
        <taxon>Methanococcaceae</taxon>
        <taxon>Methanococcus</taxon>
    </lineage>
</organism>
<keyword evidence="3 4" id="KW-0687">Ribonucleoprotein</keyword>
<dbReference type="GO" id="GO:0003735">
    <property type="term" value="F:structural constituent of ribosome"/>
    <property type="evidence" value="ECO:0007669"/>
    <property type="project" value="InterPro"/>
</dbReference>
<dbReference type="Proteomes" id="UP000007722">
    <property type="component" value="Chromosome"/>
</dbReference>
<keyword evidence="7" id="KW-1185">Reference proteome</keyword>
<dbReference type="InterPro" id="IPR000039">
    <property type="entry name" value="Ribosomal_eL18"/>
</dbReference>
<evidence type="ECO:0000256" key="1">
    <source>
        <dbReference type="ARBA" id="ARBA00006815"/>
    </source>
</evidence>
<evidence type="ECO:0000313" key="7">
    <source>
        <dbReference type="Proteomes" id="UP000007722"/>
    </source>
</evidence>
<evidence type="ECO:0000313" key="6">
    <source>
        <dbReference type="EMBL" id="ADI35878.1"/>
    </source>
</evidence>
<dbReference type="InterPro" id="IPR021131">
    <property type="entry name" value="Ribosomal_uL15/eL18"/>
</dbReference>
<accession>D7DRW8</accession>
<dbReference type="Pfam" id="PF17135">
    <property type="entry name" value="Ribosomal_L18"/>
    <property type="match status" value="1"/>
</dbReference>
<dbReference type="InParanoid" id="D7DRW8"/>
<evidence type="ECO:0000259" key="5">
    <source>
        <dbReference type="Pfam" id="PF17135"/>
    </source>
</evidence>
<dbReference type="GO" id="GO:0006412">
    <property type="term" value="P:translation"/>
    <property type="evidence" value="ECO:0007669"/>
    <property type="project" value="UniProtKB-UniRule"/>
</dbReference>
<dbReference type="GO" id="GO:0003723">
    <property type="term" value="F:RNA binding"/>
    <property type="evidence" value="ECO:0007669"/>
    <property type="project" value="TreeGrafter"/>
</dbReference>
<dbReference type="KEGG" id="mvo:Mvol_0218"/>
<dbReference type="PROSITE" id="PS00475">
    <property type="entry name" value="RIBOSOMAL_L15"/>
    <property type="match status" value="1"/>
</dbReference>
<proteinExistence type="inferred from homology"/>
<dbReference type="SUPFAM" id="SSF52080">
    <property type="entry name" value="Ribosomal proteins L15p and L18e"/>
    <property type="match status" value="1"/>
</dbReference>
<dbReference type="NCBIfam" id="NF003079">
    <property type="entry name" value="PRK04005.1"/>
    <property type="match status" value="1"/>
</dbReference>
<name>D7DRW8_METV3</name>
<comment type="similarity">
    <text evidence="1 4">Belongs to the eukaryotic ribosomal protein eL18 family.</text>
</comment>
<evidence type="ECO:0000256" key="4">
    <source>
        <dbReference type="HAMAP-Rule" id="MF_00329"/>
    </source>
</evidence>
<gene>
    <name evidence="4" type="primary">rpl18e</name>
    <name evidence="6" type="ordered locus">Mvol_0218</name>
</gene>
<feature type="domain" description="Large ribosomal subunit protein uL15/eL18" evidence="5">
    <location>
        <begin position="11"/>
        <end position="123"/>
    </location>
</feature>
<dbReference type="HOGENOM" id="CLU_146465_0_0_2"/>
<dbReference type="EMBL" id="CP002057">
    <property type="protein sequence ID" value="ADI35878.1"/>
    <property type="molecule type" value="Genomic_DNA"/>
</dbReference>
<protein>
    <recommendedName>
        <fullName evidence="4">Large ribosomal subunit protein eL18</fullName>
    </recommendedName>
</protein>
<dbReference type="InterPro" id="IPR036227">
    <property type="entry name" value="Ribosomal_uL15/eL18_sf"/>
</dbReference>
<sequence length="124" mass="13434">MVKIMRKLLATNPEVHGLVQFLKEAAFKNEAPIWKDVAKRMAKPSRRRAEVNISKINRYASENDTIVVAGKVLGAGSLKQNVTVAAFTFSNSAKLAIEAAGGKCITIPELVEQNPKGSKVVIMA</sequence>
<dbReference type="InterPro" id="IPR022947">
    <property type="entry name" value="Ribosomal_eL18_arc"/>
</dbReference>
<dbReference type="Gene3D" id="3.100.10.10">
    <property type="match status" value="1"/>
</dbReference>
<dbReference type="InterPro" id="IPR001196">
    <property type="entry name" value="Ribosomal_uL15_CS"/>
</dbReference>
<dbReference type="PANTHER" id="PTHR10934">
    <property type="entry name" value="60S RIBOSOMAL PROTEIN L18"/>
    <property type="match status" value="1"/>
</dbReference>